<feature type="transmembrane region" description="Helical" evidence="5">
    <location>
        <begin position="80"/>
        <end position="98"/>
    </location>
</feature>
<evidence type="ECO:0000256" key="2">
    <source>
        <dbReference type="ARBA" id="ARBA00022692"/>
    </source>
</evidence>
<evidence type="ECO:0000313" key="7">
    <source>
        <dbReference type="EMBL" id="MBS0031137.1"/>
    </source>
</evidence>
<dbReference type="PANTHER" id="PTHR23514">
    <property type="entry name" value="BYPASS OF STOP CODON PROTEIN 6"/>
    <property type="match status" value="1"/>
</dbReference>
<keyword evidence="8" id="KW-1185">Reference proteome</keyword>
<dbReference type="InterPro" id="IPR011701">
    <property type="entry name" value="MFS"/>
</dbReference>
<keyword evidence="4 5" id="KW-0472">Membrane</keyword>
<dbReference type="SUPFAM" id="SSF103473">
    <property type="entry name" value="MFS general substrate transporter"/>
    <property type="match status" value="1"/>
</dbReference>
<feature type="transmembrane region" description="Helical" evidence="5">
    <location>
        <begin position="143"/>
        <end position="162"/>
    </location>
</feature>
<feature type="transmembrane region" description="Helical" evidence="5">
    <location>
        <begin position="302"/>
        <end position="322"/>
    </location>
</feature>
<accession>A0ABS5J9K9</accession>
<comment type="subcellular location">
    <subcellularLocation>
        <location evidence="1">Membrane</location>
        <topology evidence="1">Multi-pass membrane protein</topology>
    </subcellularLocation>
</comment>
<reference evidence="7 8" key="1">
    <citation type="submission" date="2021-04" db="EMBL/GenBank/DDBJ databases">
        <title>Chitinophaga sp. nov., isolated from the rhizosphere soil.</title>
        <authorList>
            <person name="He S."/>
        </authorList>
    </citation>
    <scope>NUCLEOTIDE SEQUENCE [LARGE SCALE GENOMIC DNA]</scope>
    <source>
        <strain evidence="7 8">2R12</strain>
    </source>
</reference>
<dbReference type="InterPro" id="IPR036259">
    <property type="entry name" value="MFS_trans_sf"/>
</dbReference>
<dbReference type="PANTHER" id="PTHR23514:SF13">
    <property type="entry name" value="INNER MEMBRANE PROTEIN YBJJ"/>
    <property type="match status" value="1"/>
</dbReference>
<proteinExistence type="predicted"/>
<evidence type="ECO:0000256" key="1">
    <source>
        <dbReference type="ARBA" id="ARBA00004141"/>
    </source>
</evidence>
<keyword evidence="2 5" id="KW-0812">Transmembrane</keyword>
<feature type="transmembrane region" description="Helical" evidence="5">
    <location>
        <begin position="168"/>
        <end position="185"/>
    </location>
</feature>
<keyword evidence="3 5" id="KW-1133">Transmembrane helix</keyword>
<dbReference type="RefSeq" id="WP_211976277.1">
    <property type="nucleotide sequence ID" value="NZ_CBFHAM010000108.1"/>
</dbReference>
<feature type="transmembrane region" description="Helical" evidence="5">
    <location>
        <begin position="361"/>
        <end position="379"/>
    </location>
</feature>
<dbReference type="InterPro" id="IPR051788">
    <property type="entry name" value="MFS_Transporter"/>
</dbReference>
<feature type="transmembrane region" description="Helical" evidence="5">
    <location>
        <begin position="334"/>
        <end position="355"/>
    </location>
</feature>
<dbReference type="CDD" id="cd17393">
    <property type="entry name" value="MFS_MosC_like"/>
    <property type="match status" value="1"/>
</dbReference>
<dbReference type="Pfam" id="PF07690">
    <property type="entry name" value="MFS_1"/>
    <property type="match status" value="1"/>
</dbReference>
<feature type="transmembrane region" description="Helical" evidence="5">
    <location>
        <begin position="240"/>
        <end position="264"/>
    </location>
</feature>
<comment type="caution">
    <text evidence="7">The sequence shown here is derived from an EMBL/GenBank/DDBJ whole genome shotgun (WGS) entry which is preliminary data.</text>
</comment>
<dbReference type="EMBL" id="JAGTXB010000020">
    <property type="protein sequence ID" value="MBS0031137.1"/>
    <property type="molecule type" value="Genomic_DNA"/>
</dbReference>
<evidence type="ECO:0000256" key="3">
    <source>
        <dbReference type="ARBA" id="ARBA00022989"/>
    </source>
</evidence>
<protein>
    <submittedName>
        <fullName evidence="7">MFS transporter</fullName>
    </submittedName>
</protein>
<evidence type="ECO:0000313" key="8">
    <source>
        <dbReference type="Proteomes" id="UP000676386"/>
    </source>
</evidence>
<dbReference type="PROSITE" id="PS50850">
    <property type="entry name" value="MFS"/>
    <property type="match status" value="1"/>
</dbReference>
<dbReference type="InterPro" id="IPR020846">
    <property type="entry name" value="MFS_dom"/>
</dbReference>
<evidence type="ECO:0000256" key="5">
    <source>
        <dbReference type="SAM" id="Phobius"/>
    </source>
</evidence>
<organism evidence="7 8">
    <name type="scientific">Chitinophaga hostae</name>
    <dbReference type="NCBI Taxonomy" id="2831022"/>
    <lineage>
        <taxon>Bacteria</taxon>
        <taxon>Pseudomonadati</taxon>
        <taxon>Bacteroidota</taxon>
        <taxon>Chitinophagia</taxon>
        <taxon>Chitinophagales</taxon>
        <taxon>Chitinophagaceae</taxon>
        <taxon>Chitinophaga</taxon>
    </lineage>
</organism>
<dbReference type="Gene3D" id="1.20.1250.20">
    <property type="entry name" value="MFS general substrate transporter like domains"/>
    <property type="match status" value="2"/>
</dbReference>
<evidence type="ECO:0000259" key="6">
    <source>
        <dbReference type="PROSITE" id="PS50850"/>
    </source>
</evidence>
<name>A0ABS5J9K9_9BACT</name>
<feature type="domain" description="Major facilitator superfamily (MFS) profile" evidence="6">
    <location>
        <begin position="14"/>
        <end position="384"/>
    </location>
</feature>
<feature type="transmembrane region" description="Helical" evidence="5">
    <location>
        <begin position="276"/>
        <end position="296"/>
    </location>
</feature>
<gene>
    <name evidence="7" type="ORF">KE626_27665</name>
</gene>
<evidence type="ECO:0000256" key="4">
    <source>
        <dbReference type="ARBA" id="ARBA00023136"/>
    </source>
</evidence>
<feature type="transmembrane region" description="Helical" evidence="5">
    <location>
        <begin position="12"/>
        <end position="30"/>
    </location>
</feature>
<sequence>MLADIHNETDARQYRIATSVFFFISGLGYSSWASRIPSIQQQLHLNEAQLGAVLFALPIGLMLTMPVTGKLLGNFSSRKIMMFGAMIFNVVLSLPGFTNSLWQLALVLFCFGSARNLLNLSMNAQAVAVQHLYSRSIMTTFHGIWSVAGSVGALTGLLMVSMNVPPSYHLLLISVLLLAFTMYYYPKTFPDQPVKETTKRPAFSLPDKSLLKYSLICFACMATENTMYDWSGLYFEKVVGASKATAVAAFVIYMVAMTTGRFMGDKLVKKIGIKSILLYSGWLILSGLLLAILLPYPVTAGIGFIFAGLGVACVVPLVFSLAGKSKSANSGQTLASISTIGYLGFLVVPPLIGFVAQATSLRLSFAIMAICGLLIVLMVRGITD</sequence>
<dbReference type="Proteomes" id="UP000676386">
    <property type="component" value="Unassembled WGS sequence"/>
</dbReference>
<feature type="transmembrane region" description="Helical" evidence="5">
    <location>
        <begin position="50"/>
        <end position="68"/>
    </location>
</feature>